<gene>
    <name evidence="1" type="ORF">ABS772_04385</name>
</gene>
<reference evidence="1 2" key="1">
    <citation type="submission" date="2024-06" db="EMBL/GenBank/DDBJ databases">
        <authorList>
            <person name="Campbell A.G."/>
        </authorList>
    </citation>
    <scope>NUCLEOTIDE SEQUENCE [LARGE SCALE GENOMIC DNA]</scope>
    <source>
        <strain evidence="1 2">EM12</strain>
    </source>
</reference>
<evidence type="ECO:0000313" key="2">
    <source>
        <dbReference type="Proteomes" id="UP001480955"/>
    </source>
</evidence>
<dbReference type="InterPro" id="IPR046603">
    <property type="entry name" value="DUF6662"/>
</dbReference>
<name>A0ABV1QII2_9HYPH</name>
<comment type="caution">
    <text evidence="1">The sequence shown here is derived from an EMBL/GenBank/DDBJ whole genome shotgun (WGS) entry which is preliminary data.</text>
</comment>
<dbReference type="Proteomes" id="UP001480955">
    <property type="component" value="Unassembled WGS sequence"/>
</dbReference>
<dbReference type="Pfam" id="PF20367">
    <property type="entry name" value="DUF6662"/>
    <property type="match status" value="1"/>
</dbReference>
<keyword evidence="2" id="KW-1185">Reference proteome</keyword>
<dbReference type="RefSeq" id="WP_350392445.1">
    <property type="nucleotide sequence ID" value="NZ_JBELQE010000030.1"/>
</dbReference>
<dbReference type="EMBL" id="JBELQE010000030">
    <property type="protein sequence ID" value="MER2249149.1"/>
    <property type="molecule type" value="Genomic_DNA"/>
</dbReference>
<accession>A0ABV1QII2</accession>
<evidence type="ECO:0000313" key="1">
    <source>
        <dbReference type="EMBL" id="MER2249149.1"/>
    </source>
</evidence>
<proteinExistence type="predicted"/>
<sequence length="305" mass="34868">MRPLLIHSLILALLFVCCDAMLGVISTAEAGEAFFGWIYTADIHPPGTFEYEHRSFLQRSQSRGQYAYLQNSEELELGVTPNLQVAGYLNWSYRNAFRNGIDGTTGGPGVSMFEGPNFNPYSRLSGARFDSASVEVIYQILNPYTDPIGLALYLEPEFGPREWELEWRIIVQKNFLDDKLVVAANLMGRHENERYSDRTTNRESPLDVTLGASYRVADNWFLGIEGRVHNEFAGILWRSPDHSAFFLGPNVHYATKGWWVTAAWRHQLPMTLAYNRDQADVMWHGRIYGDEHARDEVMLKFGMPF</sequence>
<protein>
    <submittedName>
        <fullName evidence="1">DUF6662 family protein</fullName>
    </submittedName>
</protein>
<organism evidence="1 2">
    <name type="scientific">Methylorubrum podarium</name>
    <dbReference type="NCBI Taxonomy" id="200476"/>
    <lineage>
        <taxon>Bacteria</taxon>
        <taxon>Pseudomonadati</taxon>
        <taxon>Pseudomonadota</taxon>
        <taxon>Alphaproteobacteria</taxon>
        <taxon>Hyphomicrobiales</taxon>
        <taxon>Methylobacteriaceae</taxon>
        <taxon>Methylorubrum</taxon>
    </lineage>
</organism>